<accession>A0A4Q1D9M0</accession>
<comment type="caution">
    <text evidence="1">The sequence shown here is derived from an EMBL/GenBank/DDBJ whole genome shotgun (WGS) entry which is preliminary data.</text>
</comment>
<protein>
    <submittedName>
        <fullName evidence="1">Uncharacterized protein</fullName>
    </submittedName>
</protein>
<proteinExistence type="predicted"/>
<name>A0A4Q1D9M0_9BACT</name>
<dbReference type="RefSeq" id="WP_164974092.1">
    <property type="nucleotide sequence ID" value="NZ_SDHZ01000001.1"/>
</dbReference>
<evidence type="ECO:0000313" key="1">
    <source>
        <dbReference type="EMBL" id="RXK86082.1"/>
    </source>
</evidence>
<dbReference type="Proteomes" id="UP000290545">
    <property type="component" value="Unassembled WGS sequence"/>
</dbReference>
<keyword evidence="2" id="KW-1185">Reference proteome</keyword>
<evidence type="ECO:0000313" key="2">
    <source>
        <dbReference type="Proteomes" id="UP000290545"/>
    </source>
</evidence>
<dbReference type="EMBL" id="SDHZ01000001">
    <property type="protein sequence ID" value="RXK86082.1"/>
    <property type="molecule type" value="Genomic_DNA"/>
</dbReference>
<organism evidence="1 2">
    <name type="scientific">Filimonas effusa</name>
    <dbReference type="NCBI Taxonomy" id="2508721"/>
    <lineage>
        <taxon>Bacteria</taxon>
        <taxon>Pseudomonadati</taxon>
        <taxon>Bacteroidota</taxon>
        <taxon>Chitinophagia</taxon>
        <taxon>Chitinophagales</taxon>
        <taxon>Chitinophagaceae</taxon>
        <taxon>Filimonas</taxon>
    </lineage>
</organism>
<gene>
    <name evidence="1" type="ORF">ESB13_04530</name>
</gene>
<reference evidence="1 2" key="1">
    <citation type="submission" date="2019-01" db="EMBL/GenBank/DDBJ databases">
        <title>Filimonas sp. strain TTM-71.</title>
        <authorList>
            <person name="Chen W.-M."/>
        </authorList>
    </citation>
    <scope>NUCLEOTIDE SEQUENCE [LARGE SCALE GENOMIC DNA]</scope>
    <source>
        <strain evidence="1 2">TTM-71</strain>
    </source>
</reference>
<sequence length="174" mass="20001">MVLVGGVMAFSSCNKLKRKAGSIAHKVSQRFDTARERIGSKKDEIIDKTFPAYDAWLPDTDNNKKRFAKHLQVDLTGDVKNIYAYGDFLGADYKVLLCFRCAISTIDKIVKTKQMKPAEGKGPHGLVFSVNLPWWDELKLTKLRPYKVGKADEYQEFLWYDKKTQTAYYEEFSL</sequence>
<dbReference type="AlphaFoldDB" id="A0A4Q1D9M0"/>